<dbReference type="SUPFAM" id="SSF54534">
    <property type="entry name" value="FKBP-like"/>
    <property type="match status" value="1"/>
</dbReference>
<dbReference type="FunFam" id="3.10.50.40:FF:000010">
    <property type="entry name" value="Peptidyl-prolyl cis-trans isomerase Pin1"/>
    <property type="match status" value="1"/>
</dbReference>
<dbReference type="InterPro" id="IPR000297">
    <property type="entry name" value="PPIase_PpiC"/>
</dbReference>
<dbReference type="GO" id="GO:0005829">
    <property type="term" value="C:cytosol"/>
    <property type="evidence" value="ECO:0000318"/>
    <property type="project" value="GO_Central"/>
</dbReference>
<dbReference type="GO" id="GO:0005634">
    <property type="term" value="C:nucleus"/>
    <property type="evidence" value="ECO:0000318"/>
    <property type="project" value="GO_Central"/>
</dbReference>
<keyword evidence="4 6" id="KW-0413">Isomerase</keyword>
<evidence type="ECO:0000313" key="10">
    <source>
        <dbReference type="EMBL" id="EYU20518.1"/>
    </source>
</evidence>
<feature type="compositionally biased region" description="Basic residues" evidence="8">
    <location>
        <begin position="83"/>
        <end position="93"/>
    </location>
</feature>
<comment type="catalytic activity">
    <reaction evidence="1 7">
        <text>[protein]-peptidylproline (omega=180) = [protein]-peptidylproline (omega=0)</text>
        <dbReference type="Rhea" id="RHEA:16237"/>
        <dbReference type="Rhea" id="RHEA-COMP:10747"/>
        <dbReference type="Rhea" id="RHEA-COMP:10748"/>
        <dbReference type="ChEBI" id="CHEBI:83833"/>
        <dbReference type="ChEBI" id="CHEBI:83834"/>
        <dbReference type="EC" id="5.2.1.8"/>
    </reaction>
</comment>
<keyword evidence="3 6" id="KW-0697">Rotamase</keyword>
<gene>
    <name evidence="10" type="ORF">MIMGU_mgv1a014437mg</name>
</gene>
<dbReference type="Gene3D" id="3.10.50.40">
    <property type="match status" value="1"/>
</dbReference>
<feature type="domain" description="PpiC" evidence="9">
    <location>
        <begin position="74"/>
        <end position="189"/>
    </location>
</feature>
<dbReference type="AlphaFoldDB" id="A0A022Q058"/>
<evidence type="ECO:0000256" key="6">
    <source>
        <dbReference type="PROSITE-ProRule" id="PRU00278"/>
    </source>
</evidence>
<dbReference type="eggNOG" id="KOG3259">
    <property type="taxonomic scope" value="Eukaryota"/>
</dbReference>
<keyword evidence="11" id="KW-1185">Reference proteome</keyword>
<evidence type="ECO:0000256" key="8">
    <source>
        <dbReference type="SAM" id="MobiDB-lite"/>
    </source>
</evidence>
<dbReference type="PANTHER" id="PTHR10657:SF41">
    <property type="entry name" value="PEPTIDYL-PROLYL CIS-TRANS ISOMERASE PIN1"/>
    <property type="match status" value="1"/>
</dbReference>
<dbReference type="InterPro" id="IPR051370">
    <property type="entry name" value="PPIase_Pin1"/>
</dbReference>
<accession>A0A022Q058</accession>
<feature type="compositionally biased region" description="Basic residues" evidence="8">
    <location>
        <begin position="38"/>
        <end position="47"/>
    </location>
</feature>
<dbReference type="PANTHER" id="PTHR10657">
    <property type="entry name" value="PEPTIDYL-PROLYL CIS-TRANS ISOMERASE"/>
    <property type="match status" value="1"/>
</dbReference>
<dbReference type="PROSITE" id="PS50198">
    <property type="entry name" value="PPIC_PPIASE_2"/>
    <property type="match status" value="1"/>
</dbReference>
<comment type="function">
    <text evidence="5">Prolyl cis/trans isomerase with specificity for phospho-Ser-Pro bonds.</text>
</comment>
<name>A0A022Q058_ERYGU</name>
<comment type="similarity">
    <text evidence="2">Belongs to the PpiC/parvulin rotamase family.</text>
</comment>
<dbReference type="GO" id="GO:0003755">
    <property type="term" value="F:peptidyl-prolyl cis-trans isomerase activity"/>
    <property type="evidence" value="ECO:0000318"/>
    <property type="project" value="GO_Central"/>
</dbReference>
<proteinExistence type="inferred from homology"/>
<feature type="compositionally biased region" description="Basic and acidic residues" evidence="8">
    <location>
        <begin position="13"/>
        <end position="37"/>
    </location>
</feature>
<protein>
    <recommendedName>
        <fullName evidence="7">Peptidyl-prolyl cis-trans isomerase</fullName>
        <ecNumber evidence="7">5.2.1.8</ecNumber>
    </recommendedName>
</protein>
<evidence type="ECO:0000313" key="11">
    <source>
        <dbReference type="Proteomes" id="UP000030748"/>
    </source>
</evidence>
<evidence type="ECO:0000256" key="4">
    <source>
        <dbReference type="ARBA" id="ARBA00023235"/>
    </source>
</evidence>
<feature type="region of interest" description="Disordered" evidence="8">
    <location>
        <begin position="1"/>
        <end position="101"/>
    </location>
</feature>
<evidence type="ECO:0000256" key="5">
    <source>
        <dbReference type="ARBA" id="ARBA00054757"/>
    </source>
</evidence>
<dbReference type="EMBL" id="KI632271">
    <property type="protein sequence ID" value="EYU20518.1"/>
    <property type="molecule type" value="Genomic_DNA"/>
</dbReference>
<feature type="compositionally biased region" description="Low complexity" evidence="8">
    <location>
        <begin position="63"/>
        <end position="72"/>
    </location>
</feature>
<reference evidence="10 11" key="1">
    <citation type="journal article" date="2013" name="Proc. Natl. Acad. Sci. U.S.A.">
        <title>Fine-scale variation in meiotic recombination in Mimulus inferred from population shotgun sequencing.</title>
        <authorList>
            <person name="Hellsten U."/>
            <person name="Wright K.M."/>
            <person name="Jenkins J."/>
            <person name="Shu S."/>
            <person name="Yuan Y."/>
            <person name="Wessler S.R."/>
            <person name="Schmutz J."/>
            <person name="Willis J.H."/>
            <person name="Rokhsar D.S."/>
        </authorList>
    </citation>
    <scope>NUCLEOTIDE SEQUENCE [LARGE SCALE GENOMIC DNA]</scope>
    <source>
        <strain evidence="11">cv. DUN x IM62</strain>
    </source>
</reference>
<evidence type="ECO:0000256" key="7">
    <source>
        <dbReference type="RuleBase" id="RU363014"/>
    </source>
</evidence>
<dbReference type="Proteomes" id="UP000030748">
    <property type="component" value="Unassembled WGS sequence"/>
</dbReference>
<evidence type="ECO:0000256" key="2">
    <source>
        <dbReference type="ARBA" id="ARBA00007656"/>
    </source>
</evidence>
<dbReference type="InterPro" id="IPR046357">
    <property type="entry name" value="PPIase_dom_sf"/>
</dbReference>
<sequence>MWNAVSIGIAAEAKVETLESAKIESDRKRKKSADRADHRNHHHHNHHTEKDKDKDKHKHKESSSSSKKTKMSSSEKVKASHILIKHQGSRRKSSWKDPDGRVISATTREEAVSQLQDLRRDIQSGDASFKDLAAKHSHCSSAKRGGDLGPFGRGQMQKPFEEAAFALKVGEISEIVDTESGVHIILRTA</sequence>
<dbReference type="STRING" id="4155.A0A022Q058"/>
<evidence type="ECO:0000256" key="1">
    <source>
        <dbReference type="ARBA" id="ARBA00000971"/>
    </source>
</evidence>
<dbReference type="EC" id="5.2.1.8" evidence="7"/>
<organism evidence="10 11">
    <name type="scientific">Erythranthe guttata</name>
    <name type="common">Yellow monkey flower</name>
    <name type="synonym">Mimulus guttatus</name>
    <dbReference type="NCBI Taxonomy" id="4155"/>
    <lineage>
        <taxon>Eukaryota</taxon>
        <taxon>Viridiplantae</taxon>
        <taxon>Streptophyta</taxon>
        <taxon>Embryophyta</taxon>
        <taxon>Tracheophyta</taxon>
        <taxon>Spermatophyta</taxon>
        <taxon>Magnoliopsida</taxon>
        <taxon>eudicotyledons</taxon>
        <taxon>Gunneridae</taxon>
        <taxon>Pentapetalae</taxon>
        <taxon>asterids</taxon>
        <taxon>lamiids</taxon>
        <taxon>Lamiales</taxon>
        <taxon>Phrymaceae</taxon>
        <taxon>Erythranthe</taxon>
    </lineage>
</organism>
<evidence type="ECO:0000259" key="9">
    <source>
        <dbReference type="PROSITE" id="PS50198"/>
    </source>
</evidence>
<dbReference type="Pfam" id="PF00639">
    <property type="entry name" value="Rotamase"/>
    <property type="match status" value="1"/>
</dbReference>
<evidence type="ECO:0000256" key="3">
    <source>
        <dbReference type="ARBA" id="ARBA00023110"/>
    </source>
</evidence>